<evidence type="ECO:0000313" key="2">
    <source>
        <dbReference type="Proteomes" id="UP001177670"/>
    </source>
</evidence>
<protein>
    <submittedName>
        <fullName evidence="1">Uncharacterized protein</fullName>
    </submittedName>
</protein>
<keyword evidence="2" id="KW-1185">Reference proteome</keyword>
<dbReference type="AlphaFoldDB" id="A0AA40GG20"/>
<dbReference type="Proteomes" id="UP001177670">
    <property type="component" value="Unassembled WGS sequence"/>
</dbReference>
<name>A0AA40GG20_9HYME</name>
<proteinExistence type="predicted"/>
<comment type="caution">
    <text evidence="1">The sequence shown here is derived from an EMBL/GenBank/DDBJ whole genome shotgun (WGS) entry which is preliminary data.</text>
</comment>
<dbReference type="EMBL" id="JAHYIQ010000001">
    <property type="protein sequence ID" value="KAK1136570.1"/>
    <property type="molecule type" value="Genomic_DNA"/>
</dbReference>
<reference evidence="1" key="1">
    <citation type="submission" date="2021-10" db="EMBL/GenBank/DDBJ databases">
        <title>Melipona bicolor Genome sequencing and assembly.</title>
        <authorList>
            <person name="Araujo N.S."/>
            <person name="Arias M.C."/>
        </authorList>
    </citation>
    <scope>NUCLEOTIDE SEQUENCE</scope>
    <source>
        <strain evidence="1">USP_2M_L1-L4_2017</strain>
        <tissue evidence="1">Whole body</tissue>
    </source>
</reference>
<evidence type="ECO:0000313" key="1">
    <source>
        <dbReference type="EMBL" id="KAK1136570.1"/>
    </source>
</evidence>
<organism evidence="1 2">
    <name type="scientific">Melipona bicolor</name>
    <dbReference type="NCBI Taxonomy" id="60889"/>
    <lineage>
        <taxon>Eukaryota</taxon>
        <taxon>Metazoa</taxon>
        <taxon>Ecdysozoa</taxon>
        <taxon>Arthropoda</taxon>
        <taxon>Hexapoda</taxon>
        <taxon>Insecta</taxon>
        <taxon>Pterygota</taxon>
        <taxon>Neoptera</taxon>
        <taxon>Endopterygota</taxon>
        <taxon>Hymenoptera</taxon>
        <taxon>Apocrita</taxon>
        <taxon>Aculeata</taxon>
        <taxon>Apoidea</taxon>
        <taxon>Anthophila</taxon>
        <taxon>Apidae</taxon>
        <taxon>Melipona</taxon>
    </lineage>
</organism>
<gene>
    <name evidence="1" type="ORF">K0M31_001116</name>
</gene>
<accession>A0AA40GG20</accession>
<sequence>MLQFWQESKSSKEDLIRQKVVVCSWRREGLRHRDECVRMSERLERNKAQITN</sequence>